<gene>
    <name evidence="2 4" type="ORF">CBG00003</name>
    <name evidence="2" type="ORF">CBG_00003</name>
</gene>
<dbReference type="SMART" id="SM00225">
    <property type="entry name" value="BTB"/>
    <property type="match status" value="2"/>
</dbReference>
<reference evidence="2 3" key="2">
    <citation type="journal article" date="2011" name="PLoS Genet.">
        <title>Caenorhabditis briggsae recombinant inbred line genotypes reveal inter-strain incompatibility and the evolution of recombination.</title>
        <authorList>
            <person name="Ross J.A."/>
            <person name="Koboldt D.C."/>
            <person name="Staisch J.E."/>
            <person name="Chamberlin H.M."/>
            <person name="Gupta B.P."/>
            <person name="Miller R.D."/>
            <person name="Baird S.E."/>
            <person name="Haag E.S."/>
        </authorList>
    </citation>
    <scope>NUCLEOTIDE SEQUENCE [LARGE SCALE GENOMIC DNA]</scope>
    <source>
        <strain evidence="2 3">AF16</strain>
    </source>
</reference>
<organism evidence="2 3">
    <name type="scientific">Caenorhabditis briggsae</name>
    <dbReference type="NCBI Taxonomy" id="6238"/>
    <lineage>
        <taxon>Eukaryota</taxon>
        <taxon>Metazoa</taxon>
        <taxon>Ecdysozoa</taxon>
        <taxon>Nematoda</taxon>
        <taxon>Chromadorea</taxon>
        <taxon>Rhabditida</taxon>
        <taxon>Rhabditina</taxon>
        <taxon>Rhabditomorpha</taxon>
        <taxon>Rhabditoidea</taxon>
        <taxon>Rhabditidae</taxon>
        <taxon>Peloderinae</taxon>
        <taxon>Caenorhabditis</taxon>
    </lineage>
</organism>
<dbReference type="KEGG" id="cbr:CBG_00003"/>
<dbReference type="eggNOG" id="KOG2716">
    <property type="taxonomic scope" value="Eukaryota"/>
</dbReference>
<dbReference type="GeneID" id="8584625"/>
<name>A8WM44_CAEBR</name>
<dbReference type="PANTHER" id="PTHR11145:SF19">
    <property type="entry name" value="BTB DOMAIN-CONTAINING PROTEIN-RELATED"/>
    <property type="match status" value="1"/>
</dbReference>
<dbReference type="OMA" id="WNISEVC"/>
<dbReference type="Gene3D" id="3.30.710.10">
    <property type="entry name" value="Potassium Channel Kv1.1, Chain A"/>
    <property type="match status" value="2"/>
</dbReference>
<dbReference type="CTD" id="8584625"/>
<feature type="domain" description="BTB" evidence="1">
    <location>
        <begin position="19"/>
        <end position="88"/>
    </location>
</feature>
<protein>
    <submittedName>
        <fullName evidence="2">Protein CBG00003</fullName>
    </submittedName>
</protein>
<evidence type="ECO:0000259" key="1">
    <source>
        <dbReference type="PROSITE" id="PS50097"/>
    </source>
</evidence>
<dbReference type="SUPFAM" id="SSF54695">
    <property type="entry name" value="POZ domain"/>
    <property type="match status" value="2"/>
</dbReference>
<evidence type="ECO:0000313" key="3">
    <source>
        <dbReference type="Proteomes" id="UP000008549"/>
    </source>
</evidence>
<dbReference type="HOGENOM" id="CLU_1284305_0_0_1"/>
<dbReference type="WormBase" id="CBG00003">
    <property type="protein sequence ID" value="CBP49925"/>
    <property type="gene ID" value="WBGene00023523"/>
</dbReference>
<dbReference type="PANTHER" id="PTHR11145">
    <property type="entry name" value="BTB/POZ DOMAIN-CONTAINING ADAPTER FOR CUL3-MEDIATED RHOA DEGRADATION PROTEIN FAMILY MEMBER"/>
    <property type="match status" value="1"/>
</dbReference>
<proteinExistence type="predicted"/>
<dbReference type="InParanoid" id="A8WM44"/>
<dbReference type="Proteomes" id="UP000008549">
    <property type="component" value="Unassembled WGS sequence"/>
</dbReference>
<dbReference type="RefSeq" id="XP_045091447.1">
    <property type="nucleotide sequence ID" value="XM_045244506.1"/>
</dbReference>
<accession>A8WM44</accession>
<dbReference type="EMBL" id="HE601477">
    <property type="protein sequence ID" value="CAP21548.2"/>
    <property type="molecule type" value="Genomic_DNA"/>
</dbReference>
<dbReference type="InterPro" id="IPR011333">
    <property type="entry name" value="SKP1/BTB/POZ_sf"/>
</dbReference>
<dbReference type="InterPro" id="IPR003131">
    <property type="entry name" value="T1-type_BTB"/>
</dbReference>
<keyword evidence="3" id="KW-1185">Reference proteome</keyword>
<evidence type="ECO:0000313" key="4">
    <source>
        <dbReference type="WormBase" id="CBG00003"/>
    </source>
</evidence>
<reference evidence="2 3" key="1">
    <citation type="journal article" date="2003" name="PLoS Biol.">
        <title>The genome sequence of Caenorhabditis briggsae: a platform for comparative genomics.</title>
        <authorList>
            <person name="Stein L.D."/>
            <person name="Bao Z."/>
            <person name="Blasiar D."/>
            <person name="Blumenthal T."/>
            <person name="Brent M.R."/>
            <person name="Chen N."/>
            <person name="Chinwalla A."/>
            <person name="Clarke L."/>
            <person name="Clee C."/>
            <person name="Coghlan A."/>
            <person name="Coulson A."/>
            <person name="D'Eustachio P."/>
            <person name="Fitch D.H."/>
            <person name="Fulton L.A."/>
            <person name="Fulton R.E."/>
            <person name="Griffiths-Jones S."/>
            <person name="Harris T.W."/>
            <person name="Hillier L.W."/>
            <person name="Kamath R."/>
            <person name="Kuwabara P.E."/>
            <person name="Mardis E.R."/>
            <person name="Marra M.A."/>
            <person name="Miner T.L."/>
            <person name="Minx P."/>
            <person name="Mullikin J.C."/>
            <person name="Plumb R.W."/>
            <person name="Rogers J."/>
            <person name="Schein J.E."/>
            <person name="Sohrmann M."/>
            <person name="Spieth J."/>
            <person name="Stajich J.E."/>
            <person name="Wei C."/>
            <person name="Willey D."/>
            <person name="Wilson R.K."/>
            <person name="Durbin R."/>
            <person name="Waterston R.H."/>
        </authorList>
    </citation>
    <scope>NUCLEOTIDE SEQUENCE [LARGE SCALE GENOMIC DNA]</scope>
    <source>
        <strain evidence="2 3">AF16</strain>
    </source>
</reference>
<dbReference type="CDD" id="cd18316">
    <property type="entry name" value="BTB_POZ_KCTD-like"/>
    <property type="match status" value="1"/>
</dbReference>
<dbReference type="PROSITE" id="PS50097">
    <property type="entry name" value="BTB"/>
    <property type="match status" value="1"/>
</dbReference>
<sequence length="215" mass="25398">MATAQNENSQINLKKSKDHPMKLSIGGKKFEVSKTTIEKCFSRLKRDFELSSETPMSSGSSPFFYERDPKHFQLILNFMRDGNVILPQNSIELKEILEEAKFYILQELKSARNPIWNCEFECWWYRIPNYKSNVDQIRWNVQDHVGHGITVKINEIDTLFIDRSPKHFDLILNFMRDGDVEFPENSREIREIRREAQYYLLGGLVEACEQFFVAF</sequence>
<dbReference type="Pfam" id="PF02214">
    <property type="entry name" value="BTB_2"/>
    <property type="match status" value="2"/>
</dbReference>
<evidence type="ECO:0000313" key="2">
    <source>
        <dbReference type="EMBL" id="CAP21548.2"/>
    </source>
</evidence>
<dbReference type="GO" id="GO:0051260">
    <property type="term" value="P:protein homooligomerization"/>
    <property type="evidence" value="ECO:0007669"/>
    <property type="project" value="InterPro"/>
</dbReference>
<dbReference type="AlphaFoldDB" id="A8WM44"/>
<dbReference type="InterPro" id="IPR045068">
    <property type="entry name" value="BACURD1-3"/>
</dbReference>
<dbReference type="InterPro" id="IPR000210">
    <property type="entry name" value="BTB/POZ_dom"/>
</dbReference>